<dbReference type="Proteomes" id="UP000054047">
    <property type="component" value="Unassembled WGS sequence"/>
</dbReference>
<dbReference type="SUPFAM" id="SSF103481">
    <property type="entry name" value="Multidrug resistance efflux transporter EmrE"/>
    <property type="match status" value="1"/>
</dbReference>
<accession>A0A0C2FKG3</accession>
<dbReference type="Pfam" id="PF03151">
    <property type="entry name" value="TPT"/>
    <property type="match status" value="1"/>
</dbReference>
<feature type="domain" description="Sugar phosphate transporter" evidence="1">
    <location>
        <begin position="2"/>
        <end position="90"/>
    </location>
</feature>
<sequence length="153" mass="17593">MTLALSNLMWVPVYSIPLLRIWEFKAVKLTSSQYNKYLTPISAGKALAVVSAYFSLWKVPVSYAHTVKASMPLFAVFLGRVLLKEKQSYKLLRESEIHPIRLLAMNSQLAAIMVFPFWLFNDALTMTRNFGSTVWFDCCEFTDFILIDDYLGF</sequence>
<organism evidence="2 3">
    <name type="scientific">Ancylostoma duodenale</name>
    <dbReference type="NCBI Taxonomy" id="51022"/>
    <lineage>
        <taxon>Eukaryota</taxon>
        <taxon>Metazoa</taxon>
        <taxon>Ecdysozoa</taxon>
        <taxon>Nematoda</taxon>
        <taxon>Chromadorea</taxon>
        <taxon>Rhabditida</taxon>
        <taxon>Rhabditina</taxon>
        <taxon>Rhabditomorpha</taxon>
        <taxon>Strongyloidea</taxon>
        <taxon>Ancylostomatidae</taxon>
        <taxon>Ancylostomatinae</taxon>
        <taxon>Ancylostoma</taxon>
    </lineage>
</organism>
<gene>
    <name evidence="2" type="ORF">ANCDUO_20876</name>
</gene>
<dbReference type="AlphaFoldDB" id="A0A0C2FKG3"/>
<dbReference type="InterPro" id="IPR004853">
    <property type="entry name" value="Sugar_P_trans_dom"/>
</dbReference>
<keyword evidence="3" id="KW-1185">Reference proteome</keyword>
<evidence type="ECO:0000313" key="3">
    <source>
        <dbReference type="Proteomes" id="UP000054047"/>
    </source>
</evidence>
<name>A0A0C2FKG3_9BILA</name>
<dbReference type="OrthoDB" id="6418713at2759"/>
<dbReference type="InterPro" id="IPR037185">
    <property type="entry name" value="EmrE-like"/>
</dbReference>
<evidence type="ECO:0000259" key="1">
    <source>
        <dbReference type="Pfam" id="PF03151"/>
    </source>
</evidence>
<reference evidence="2 3" key="1">
    <citation type="submission" date="2013-12" db="EMBL/GenBank/DDBJ databases">
        <title>Draft genome of the parsitic nematode Ancylostoma duodenale.</title>
        <authorList>
            <person name="Mitreva M."/>
        </authorList>
    </citation>
    <scope>NUCLEOTIDE SEQUENCE [LARGE SCALE GENOMIC DNA]</scope>
    <source>
        <strain evidence="2 3">Zhejiang</strain>
    </source>
</reference>
<evidence type="ECO:0000313" key="2">
    <source>
        <dbReference type="EMBL" id="KIH49050.1"/>
    </source>
</evidence>
<proteinExistence type="predicted"/>
<protein>
    <recommendedName>
        <fullName evidence="1">Sugar phosphate transporter domain-containing protein</fullName>
    </recommendedName>
</protein>
<dbReference type="EMBL" id="KN755355">
    <property type="protein sequence ID" value="KIH49050.1"/>
    <property type="molecule type" value="Genomic_DNA"/>
</dbReference>